<accession>A0A1R2CXQ4</accession>
<protein>
    <submittedName>
        <fullName evidence="2">Uncharacterized protein</fullName>
    </submittedName>
</protein>
<dbReference type="EMBL" id="MPUH01000037">
    <property type="protein sequence ID" value="OMJ93741.1"/>
    <property type="molecule type" value="Genomic_DNA"/>
</dbReference>
<proteinExistence type="predicted"/>
<name>A0A1R2CXQ4_9CILI</name>
<reference evidence="2 3" key="1">
    <citation type="submission" date="2016-11" db="EMBL/GenBank/DDBJ databases">
        <title>The macronuclear genome of Stentor coeruleus: a giant cell with tiny introns.</title>
        <authorList>
            <person name="Slabodnick M."/>
            <person name="Ruby J.G."/>
            <person name="Reiff S.B."/>
            <person name="Swart E.C."/>
            <person name="Gosai S."/>
            <person name="Prabakaran S."/>
            <person name="Witkowska E."/>
            <person name="Larue G.E."/>
            <person name="Fisher S."/>
            <person name="Freeman R.M."/>
            <person name="Gunawardena J."/>
            <person name="Chu W."/>
            <person name="Stover N.A."/>
            <person name="Gregory B.D."/>
            <person name="Nowacki M."/>
            <person name="Derisi J."/>
            <person name="Roy S.W."/>
            <person name="Marshall W.F."/>
            <person name="Sood P."/>
        </authorList>
    </citation>
    <scope>NUCLEOTIDE SEQUENCE [LARGE SCALE GENOMIC DNA]</scope>
    <source>
        <strain evidence="2">WM001</strain>
    </source>
</reference>
<feature type="region of interest" description="Disordered" evidence="1">
    <location>
        <begin position="1"/>
        <end position="70"/>
    </location>
</feature>
<keyword evidence="3" id="KW-1185">Reference proteome</keyword>
<comment type="caution">
    <text evidence="2">The sequence shown here is derived from an EMBL/GenBank/DDBJ whole genome shotgun (WGS) entry which is preliminary data.</text>
</comment>
<dbReference type="AlphaFoldDB" id="A0A1R2CXQ4"/>
<feature type="compositionally biased region" description="Basic and acidic residues" evidence="1">
    <location>
        <begin position="55"/>
        <end position="67"/>
    </location>
</feature>
<sequence length="166" mass="19117">MNSKLEALISAYQGKPKKPLKKKHKPTGKLMPSETSKRLEHRKAPINQNIRKNSRRENHSVQPKRSESTLSLSHYLNTSFDEDMERLESLTNKNSSISNDWISVKQRMIEINLKKKLNPIAEIDEGVNEYGSLAQPGQPPLNLIRNYDSLMNLKIKEKTRSLNQLL</sequence>
<evidence type="ECO:0000313" key="2">
    <source>
        <dbReference type="EMBL" id="OMJ93741.1"/>
    </source>
</evidence>
<dbReference type="Proteomes" id="UP000187209">
    <property type="component" value="Unassembled WGS sequence"/>
</dbReference>
<gene>
    <name evidence="2" type="ORF">SteCoe_3181</name>
</gene>
<evidence type="ECO:0000313" key="3">
    <source>
        <dbReference type="Proteomes" id="UP000187209"/>
    </source>
</evidence>
<evidence type="ECO:0000256" key="1">
    <source>
        <dbReference type="SAM" id="MobiDB-lite"/>
    </source>
</evidence>
<feature type="compositionally biased region" description="Basic residues" evidence="1">
    <location>
        <begin position="15"/>
        <end position="27"/>
    </location>
</feature>
<organism evidence="2 3">
    <name type="scientific">Stentor coeruleus</name>
    <dbReference type="NCBI Taxonomy" id="5963"/>
    <lineage>
        <taxon>Eukaryota</taxon>
        <taxon>Sar</taxon>
        <taxon>Alveolata</taxon>
        <taxon>Ciliophora</taxon>
        <taxon>Postciliodesmatophora</taxon>
        <taxon>Heterotrichea</taxon>
        <taxon>Heterotrichida</taxon>
        <taxon>Stentoridae</taxon>
        <taxon>Stentor</taxon>
    </lineage>
</organism>